<proteinExistence type="predicted"/>
<dbReference type="GO" id="GO:0005634">
    <property type="term" value="C:nucleus"/>
    <property type="evidence" value="ECO:0007669"/>
    <property type="project" value="TreeGrafter"/>
</dbReference>
<sequence length="610" mass="70178">MGTTVSSTSSPEPDDTATNAERLLAFLDQKPLRLTNMLKLTRIINDSTSEEKLQLFRAGVVRRLCEMIADCGSVDRGQRVDSGTDVEKRRRTQRRNSSIFMAHKGVGYGRGSTRSRWDIERTVEERLAREEHLIWLLNAMTAYIYCASPDFTDDDYLRFMERNPVHVGPPVVKEIGESAIIALLEYHLNNDSVFDVSEHMELYQALLETAAAMSVVPALVPYLVRPQHNDSKSIAKDLVLRFSSTMSSYPNAFKGQMGSPDFRLIDFIARIERYSEVLISAARRYERDLPAEQRVRTAVVRPRTTHSEVSLSRRSLGDLNDMRIEECADIALLYGRALKHLQMQTYRFIGDYGKLVVPFSFKKEVRNMNPFSPSLKERTRRIAKELASMPNTLPLNASNSIFVCVDEGRCDIVKVLISGPDDTPYQNGLFEFDVFFPTSYPFSPPKCAFLTTGAGNVRFNPNLYNDGKICLSILGTWEGRPEEKWNPYCSLLQGLIFVKEPYFNEPGFEKYQGTEKGEDYSRKYNLQIEHATLTYAIRDQLRNGPEYFRKVIQRHFWLKRYLIIEQAHKWLNEMRRDLAESEKNPKRKDSLSFDNIYNPIAQVCIYIGHH</sequence>
<dbReference type="InterPro" id="IPR016135">
    <property type="entry name" value="UBQ-conjugating_enzyme/RWD"/>
</dbReference>
<dbReference type="PROSITE" id="PS50127">
    <property type="entry name" value="UBC_2"/>
    <property type="match status" value="1"/>
</dbReference>
<dbReference type="PANTHER" id="PTHR46116">
    <property type="entry name" value="(E3-INDEPENDENT) E2 UBIQUITIN-CONJUGATING ENZYME"/>
    <property type="match status" value="1"/>
</dbReference>
<keyword evidence="1" id="KW-0808">Transferase</keyword>
<name>A0A9J2PFB6_ASCLU</name>
<dbReference type="Proteomes" id="UP000036681">
    <property type="component" value="Unplaced"/>
</dbReference>
<dbReference type="GO" id="GO:0004869">
    <property type="term" value="F:cysteine-type endopeptidase inhibitor activity"/>
    <property type="evidence" value="ECO:0007669"/>
    <property type="project" value="TreeGrafter"/>
</dbReference>
<organism evidence="4 5">
    <name type="scientific">Ascaris lumbricoides</name>
    <name type="common">Giant roundworm</name>
    <dbReference type="NCBI Taxonomy" id="6252"/>
    <lineage>
        <taxon>Eukaryota</taxon>
        <taxon>Metazoa</taxon>
        <taxon>Ecdysozoa</taxon>
        <taxon>Nematoda</taxon>
        <taxon>Chromadorea</taxon>
        <taxon>Rhabditida</taxon>
        <taxon>Spirurina</taxon>
        <taxon>Ascaridomorpha</taxon>
        <taxon>Ascaridoidea</taxon>
        <taxon>Ascarididae</taxon>
        <taxon>Ascaris</taxon>
    </lineage>
</organism>
<evidence type="ECO:0000259" key="3">
    <source>
        <dbReference type="PROSITE" id="PS50127"/>
    </source>
</evidence>
<evidence type="ECO:0000256" key="2">
    <source>
        <dbReference type="ARBA" id="ARBA00022786"/>
    </source>
</evidence>
<evidence type="ECO:0000313" key="4">
    <source>
        <dbReference type="Proteomes" id="UP000036681"/>
    </source>
</evidence>
<reference evidence="5" key="1">
    <citation type="submission" date="2023-03" db="UniProtKB">
        <authorList>
            <consortium name="WormBaseParasite"/>
        </authorList>
    </citation>
    <scope>IDENTIFICATION</scope>
</reference>
<dbReference type="SUPFAM" id="SSF54495">
    <property type="entry name" value="UBC-like"/>
    <property type="match status" value="1"/>
</dbReference>
<dbReference type="AlphaFoldDB" id="A0A9J2PFB6"/>
<dbReference type="WBParaSite" id="ALUE_0000868001-mRNA-1">
    <property type="protein sequence ID" value="ALUE_0000868001-mRNA-1"/>
    <property type="gene ID" value="ALUE_0000868001"/>
</dbReference>
<accession>A0A9J2PFB6</accession>
<evidence type="ECO:0000313" key="5">
    <source>
        <dbReference type="WBParaSite" id="ALUE_0000868001-mRNA-1"/>
    </source>
</evidence>
<evidence type="ECO:0000256" key="1">
    <source>
        <dbReference type="ARBA" id="ARBA00022679"/>
    </source>
</evidence>
<keyword evidence="2" id="KW-0833">Ubl conjugation pathway</keyword>
<dbReference type="PANTHER" id="PTHR46116:SF39">
    <property type="entry name" value="BACULOVIRAL IAP REPEAT-CONTAINING PROTEIN 6"/>
    <property type="match status" value="1"/>
</dbReference>
<protein>
    <submittedName>
        <fullName evidence="5">UBC core domain-containing protein</fullName>
    </submittedName>
</protein>
<dbReference type="Pfam" id="PF00179">
    <property type="entry name" value="UQ_con"/>
    <property type="match status" value="1"/>
</dbReference>
<dbReference type="InterPro" id="IPR000608">
    <property type="entry name" value="UBC"/>
</dbReference>
<dbReference type="GO" id="GO:0016740">
    <property type="term" value="F:transferase activity"/>
    <property type="evidence" value="ECO:0007669"/>
    <property type="project" value="UniProtKB-KW"/>
</dbReference>
<dbReference type="GO" id="GO:0043066">
    <property type="term" value="P:negative regulation of apoptotic process"/>
    <property type="evidence" value="ECO:0007669"/>
    <property type="project" value="TreeGrafter"/>
</dbReference>
<dbReference type="SMART" id="SM00212">
    <property type="entry name" value="UBCc"/>
    <property type="match status" value="1"/>
</dbReference>
<feature type="domain" description="UBC core" evidence="3">
    <location>
        <begin position="377"/>
        <end position="541"/>
    </location>
</feature>
<keyword evidence="4" id="KW-1185">Reference proteome</keyword>
<dbReference type="Gene3D" id="3.10.110.10">
    <property type="entry name" value="Ubiquitin Conjugating Enzyme"/>
    <property type="match status" value="1"/>
</dbReference>
<dbReference type="CDD" id="cd23810">
    <property type="entry name" value="UBCc_BIRC6"/>
    <property type="match status" value="1"/>
</dbReference>